<dbReference type="STRING" id="305507.SAMN04489724_1771"/>
<dbReference type="EMBL" id="FPBF01000002">
    <property type="protein sequence ID" value="SFT71416.1"/>
    <property type="molecule type" value="Genomic_DNA"/>
</dbReference>
<gene>
    <name evidence="2" type="ORF">SAMN04489724_1771</name>
</gene>
<dbReference type="AlphaFoldDB" id="A0A1I7A954"/>
<evidence type="ECO:0000256" key="1">
    <source>
        <dbReference type="SAM" id="SignalP"/>
    </source>
</evidence>
<keyword evidence="3" id="KW-1185">Reference proteome</keyword>
<dbReference type="RefSeq" id="WP_091692303.1">
    <property type="nucleotide sequence ID" value="NZ_FPBF01000002.1"/>
</dbReference>
<dbReference type="Proteomes" id="UP000199673">
    <property type="component" value="Unassembled WGS sequence"/>
</dbReference>
<proteinExistence type="predicted"/>
<feature type="signal peptide" evidence="1">
    <location>
        <begin position="1"/>
        <end position="16"/>
    </location>
</feature>
<organism evidence="2 3">
    <name type="scientific">Algoriphagus locisalis</name>
    <dbReference type="NCBI Taxonomy" id="305507"/>
    <lineage>
        <taxon>Bacteria</taxon>
        <taxon>Pseudomonadati</taxon>
        <taxon>Bacteroidota</taxon>
        <taxon>Cytophagia</taxon>
        <taxon>Cytophagales</taxon>
        <taxon>Cyclobacteriaceae</taxon>
        <taxon>Algoriphagus</taxon>
    </lineage>
</organism>
<keyword evidence="1" id="KW-0732">Signal</keyword>
<feature type="chain" id="PRO_5011567715" evidence="1">
    <location>
        <begin position="17"/>
        <end position="222"/>
    </location>
</feature>
<sequence length="222" mass="24966">MKKLIFFLLFINVAQAYSQSVTVVFDRNHFAIVNANAAMRNVSEIGYHQTLDVIKQNTDDIVVNSSSLAMVQTMIVKSLTQVNEGFKDAIQVKMIAETVLDIKSISAEAFELATDNPLLFLFVEEYTAQAKSRSINLASEVSSLILKEGENLLINYNVRDELLDTVQKELQVIRALMLSAKNSIYWAKANGVIRSLNPYQSYINKDLGLVNEIIIKKKTLTR</sequence>
<evidence type="ECO:0000313" key="3">
    <source>
        <dbReference type="Proteomes" id="UP000199673"/>
    </source>
</evidence>
<name>A0A1I7A954_9BACT</name>
<accession>A0A1I7A954</accession>
<dbReference type="OrthoDB" id="1243758at2"/>
<protein>
    <submittedName>
        <fullName evidence="2">Uncharacterized protein</fullName>
    </submittedName>
</protein>
<evidence type="ECO:0000313" key="2">
    <source>
        <dbReference type="EMBL" id="SFT71416.1"/>
    </source>
</evidence>
<reference evidence="3" key="1">
    <citation type="submission" date="2016-10" db="EMBL/GenBank/DDBJ databases">
        <authorList>
            <person name="Varghese N."/>
            <person name="Submissions S."/>
        </authorList>
    </citation>
    <scope>NUCLEOTIDE SEQUENCE [LARGE SCALE GENOMIC DNA]</scope>
    <source>
        <strain evidence="3">DSM 23445</strain>
    </source>
</reference>